<keyword evidence="5 8" id="KW-0233">DNA recombination</keyword>
<dbReference type="GO" id="GO:0008821">
    <property type="term" value="F:crossover junction DNA endonuclease activity"/>
    <property type="evidence" value="ECO:0007669"/>
    <property type="project" value="TreeGrafter"/>
</dbReference>
<feature type="domain" description="GIY-YIG" evidence="10">
    <location>
        <begin position="10"/>
        <end position="92"/>
    </location>
</feature>
<accession>A0A3N2PXA7</accession>
<dbReference type="Gene3D" id="3.40.1440.10">
    <property type="entry name" value="GIY-YIG endonuclease"/>
    <property type="match status" value="1"/>
</dbReference>
<keyword evidence="6 8" id="KW-0234">DNA repair</keyword>
<comment type="cofactor">
    <cofactor evidence="8">
        <name>a divalent metal cation</name>
        <dbReference type="ChEBI" id="CHEBI:60240"/>
    </cofactor>
</comment>
<evidence type="ECO:0000313" key="12">
    <source>
        <dbReference type="Proteomes" id="UP000272025"/>
    </source>
</evidence>
<dbReference type="RefSeq" id="XP_028466862.1">
    <property type="nucleotide sequence ID" value="XM_028611724.1"/>
</dbReference>
<evidence type="ECO:0000256" key="1">
    <source>
        <dbReference type="ARBA" id="ARBA00022722"/>
    </source>
</evidence>
<dbReference type="Gene3D" id="3.30.40.10">
    <property type="entry name" value="Zinc/RING finger domain, C3HC4 (zinc finger)"/>
    <property type="match status" value="1"/>
</dbReference>
<comment type="caution">
    <text evidence="8">Lacks conserved residue(s) required for the propagation of feature annotation.</text>
</comment>
<keyword evidence="2 8" id="KW-0255">Endonuclease</keyword>
<dbReference type="InterPro" id="IPR035901">
    <property type="entry name" value="GIY-YIG_endonuc_sf"/>
</dbReference>
<comment type="function">
    <text evidence="8">Catalytic subunit of the SLX1-SLX4 structure-specific endonuclease that resolves DNA secondary structures generated during DNA repair and recombination. Has endonuclease activity towards branched DNA substrates, introducing single-strand cuts in duplex DNA close to junctions with ss-DNA.</text>
</comment>
<evidence type="ECO:0000256" key="4">
    <source>
        <dbReference type="ARBA" id="ARBA00022801"/>
    </source>
</evidence>
<dbReference type="InterPro" id="IPR013083">
    <property type="entry name" value="Znf_RING/FYVE/PHD"/>
</dbReference>
<dbReference type="OrthoDB" id="24645at2759"/>
<gene>
    <name evidence="11" type="ORF">SODALDRAFT_332490</name>
</gene>
<dbReference type="InterPro" id="IPR050381">
    <property type="entry name" value="SLX1_endonuclease"/>
</dbReference>
<sequence>MGVSTKPIPALYTVYVLRSTVRHASLYIGSTPNPPRRLKQHNGQARGGAARTSRDSLRPWEMIALVSGFPSMVAALKFEWALNNPHLSLHIPSESRISRATGVKRNGAPKRPRPAVGSIMSNLHLLLRVPSFERWPLRLHLFAPAAHAAWEASCATADGAMRRDLQVVTDFGPEGNGGKGAASGDKTQGDAASVASSVGWDSGAAGRGIDALALDYAPIKEYVEKAQSIFTFEREGVCIICKEELEHGNGSYAVCSASGCEGVGHLTCWSRHLLGQDQEGKEAVIPVQGHCPSCLGDVKWDDMMRELTLRIRGSKEIAKLLKPTKRRSAKA</sequence>
<dbReference type="EMBL" id="ML119054">
    <property type="protein sequence ID" value="ROT39056.1"/>
    <property type="molecule type" value="Genomic_DNA"/>
</dbReference>
<evidence type="ECO:0000256" key="3">
    <source>
        <dbReference type="ARBA" id="ARBA00022763"/>
    </source>
</evidence>
<dbReference type="AlphaFoldDB" id="A0A3N2PXA7"/>
<dbReference type="Proteomes" id="UP000272025">
    <property type="component" value="Unassembled WGS sequence"/>
</dbReference>
<dbReference type="PROSITE" id="PS50164">
    <property type="entry name" value="GIY_YIG"/>
    <property type="match status" value="1"/>
</dbReference>
<evidence type="ECO:0000256" key="7">
    <source>
        <dbReference type="ARBA" id="ARBA00023242"/>
    </source>
</evidence>
<organism evidence="11 12">
    <name type="scientific">Sodiomyces alkalinus (strain CBS 110278 / VKM F-3762 / F11)</name>
    <name type="common">Alkaliphilic filamentous fungus</name>
    <dbReference type="NCBI Taxonomy" id="1314773"/>
    <lineage>
        <taxon>Eukaryota</taxon>
        <taxon>Fungi</taxon>
        <taxon>Dikarya</taxon>
        <taxon>Ascomycota</taxon>
        <taxon>Pezizomycotina</taxon>
        <taxon>Sordariomycetes</taxon>
        <taxon>Hypocreomycetidae</taxon>
        <taxon>Glomerellales</taxon>
        <taxon>Plectosphaerellaceae</taxon>
        <taxon>Sodiomyces</taxon>
    </lineage>
</organism>
<evidence type="ECO:0000256" key="5">
    <source>
        <dbReference type="ARBA" id="ARBA00023172"/>
    </source>
</evidence>
<name>A0A3N2PXA7_SODAK</name>
<feature type="region of interest" description="Disordered" evidence="9">
    <location>
        <begin position="28"/>
        <end position="53"/>
    </location>
</feature>
<dbReference type="HAMAP" id="MF_03100">
    <property type="entry name" value="Endonuc_su_Slx1"/>
    <property type="match status" value="1"/>
</dbReference>
<dbReference type="PANTHER" id="PTHR20208:SF10">
    <property type="entry name" value="STRUCTURE-SPECIFIC ENDONUCLEASE SUBUNIT SLX1"/>
    <property type="match status" value="1"/>
</dbReference>
<keyword evidence="7 8" id="KW-0539">Nucleus</keyword>
<reference evidence="11 12" key="1">
    <citation type="journal article" date="2018" name="Mol. Ecol.">
        <title>The obligate alkalophilic soda-lake fungus Sodiomyces alkalinus has shifted to a protein diet.</title>
        <authorList>
            <person name="Grum-Grzhimaylo A.A."/>
            <person name="Falkoski D.L."/>
            <person name="van den Heuvel J."/>
            <person name="Valero-Jimenez C.A."/>
            <person name="Min B."/>
            <person name="Choi I.G."/>
            <person name="Lipzen A."/>
            <person name="Daum C.G."/>
            <person name="Aanen D.K."/>
            <person name="Tsang A."/>
            <person name="Henrissat B."/>
            <person name="Bilanenko E.N."/>
            <person name="de Vries R.P."/>
            <person name="van Kan J.A.L."/>
            <person name="Grigoriev I.V."/>
            <person name="Debets A.J.M."/>
        </authorList>
    </citation>
    <scope>NUCLEOTIDE SEQUENCE [LARGE SCALE GENOMIC DNA]</scope>
    <source>
        <strain evidence="11 12">F11</strain>
    </source>
</reference>
<dbReference type="Pfam" id="PF21202">
    <property type="entry name" value="SLX1_C"/>
    <property type="match status" value="1"/>
</dbReference>
<dbReference type="PANTHER" id="PTHR20208">
    <property type="entry name" value="STRUCTURE-SPECIFIC ENDONUCLEASE SUBUNIT SLX1"/>
    <property type="match status" value="1"/>
</dbReference>
<dbReference type="Pfam" id="PF01541">
    <property type="entry name" value="GIY-YIG"/>
    <property type="match status" value="1"/>
</dbReference>
<evidence type="ECO:0000256" key="9">
    <source>
        <dbReference type="SAM" id="MobiDB-lite"/>
    </source>
</evidence>
<evidence type="ECO:0000256" key="8">
    <source>
        <dbReference type="HAMAP-Rule" id="MF_03100"/>
    </source>
</evidence>
<evidence type="ECO:0000313" key="11">
    <source>
        <dbReference type="EMBL" id="ROT39056.1"/>
    </source>
</evidence>
<dbReference type="InterPro" id="IPR048749">
    <property type="entry name" value="SLX1_C"/>
</dbReference>
<evidence type="ECO:0000259" key="10">
    <source>
        <dbReference type="PROSITE" id="PS50164"/>
    </source>
</evidence>
<dbReference type="InterPro" id="IPR000305">
    <property type="entry name" value="GIY-YIG_endonuc"/>
</dbReference>
<dbReference type="GO" id="GO:0000724">
    <property type="term" value="P:double-strand break repair via homologous recombination"/>
    <property type="evidence" value="ECO:0007669"/>
    <property type="project" value="TreeGrafter"/>
</dbReference>
<keyword evidence="4 8" id="KW-0378">Hydrolase</keyword>
<keyword evidence="12" id="KW-1185">Reference proteome</keyword>
<protein>
    <submittedName>
        <fullName evidence="11">GIY-YIG catalytic domain-containing protein</fullName>
    </submittedName>
</protein>
<dbReference type="GO" id="GO:0033557">
    <property type="term" value="C:Slx1-Slx4 complex"/>
    <property type="evidence" value="ECO:0007669"/>
    <property type="project" value="UniProtKB-UniRule"/>
</dbReference>
<dbReference type="GO" id="GO:0017108">
    <property type="term" value="F:5'-flap endonuclease activity"/>
    <property type="evidence" value="ECO:0007669"/>
    <property type="project" value="InterPro"/>
</dbReference>
<dbReference type="STRING" id="1314773.A0A3N2PXA7"/>
<keyword evidence="3 8" id="KW-0227">DNA damage</keyword>
<keyword evidence="1 8" id="KW-0540">Nuclease</keyword>
<dbReference type="CDD" id="cd10455">
    <property type="entry name" value="GIY-YIG_SLX1"/>
    <property type="match status" value="1"/>
</dbReference>
<comment type="similarity">
    <text evidence="8">Belongs to the SLX1 family.</text>
</comment>
<comment type="subunit">
    <text evidence="8">Forms a heterodimer with SLX4.</text>
</comment>
<dbReference type="InterPro" id="IPR027520">
    <property type="entry name" value="Slx1"/>
</dbReference>
<evidence type="ECO:0000256" key="6">
    <source>
        <dbReference type="ARBA" id="ARBA00023204"/>
    </source>
</evidence>
<evidence type="ECO:0000256" key="2">
    <source>
        <dbReference type="ARBA" id="ARBA00022759"/>
    </source>
</evidence>
<dbReference type="GeneID" id="39580202"/>
<comment type="subcellular location">
    <subcellularLocation>
        <location evidence="8">Nucleus</location>
    </subcellularLocation>
</comment>
<proteinExistence type="inferred from homology"/>